<reference evidence="2 3" key="1">
    <citation type="submission" date="2018-05" db="EMBL/GenBank/DDBJ databases">
        <title>Genomic Encyclopedia of Type Strains, Phase IV (KMG-IV): sequencing the most valuable type-strain genomes for metagenomic binning, comparative biology and taxonomic classification.</title>
        <authorList>
            <person name="Goeker M."/>
        </authorList>
    </citation>
    <scope>NUCLEOTIDE SEQUENCE [LARGE SCALE GENOMIC DNA]</scope>
    <source>
        <strain evidence="2 3">DSM 24995</strain>
    </source>
</reference>
<dbReference type="InterPro" id="IPR007563">
    <property type="entry name" value="DUF554"/>
</dbReference>
<keyword evidence="1" id="KW-0472">Membrane</keyword>
<dbReference type="PANTHER" id="PTHR36111:SF2">
    <property type="entry name" value="INNER MEMBRANE PROTEIN"/>
    <property type="match status" value="1"/>
</dbReference>
<evidence type="ECO:0000313" key="3">
    <source>
        <dbReference type="Proteomes" id="UP000248057"/>
    </source>
</evidence>
<gene>
    <name evidence="2" type="ORF">DFR60_11071</name>
</gene>
<feature type="transmembrane region" description="Helical" evidence="1">
    <location>
        <begin position="79"/>
        <end position="101"/>
    </location>
</feature>
<organism evidence="2 3">
    <name type="scientific">Hungatella effluvii</name>
    <dbReference type="NCBI Taxonomy" id="1096246"/>
    <lineage>
        <taxon>Bacteria</taxon>
        <taxon>Bacillati</taxon>
        <taxon>Bacillota</taxon>
        <taxon>Clostridia</taxon>
        <taxon>Lachnospirales</taxon>
        <taxon>Lachnospiraceae</taxon>
        <taxon>Hungatella</taxon>
    </lineage>
</organism>
<feature type="transmembrane region" description="Helical" evidence="1">
    <location>
        <begin position="37"/>
        <end position="59"/>
    </location>
</feature>
<keyword evidence="3" id="KW-1185">Reference proteome</keyword>
<comment type="caution">
    <text evidence="2">The sequence shown here is derived from an EMBL/GenBank/DDBJ whole genome shotgun (WGS) entry which is preliminary data.</text>
</comment>
<dbReference type="Proteomes" id="UP000248057">
    <property type="component" value="Unassembled WGS sequence"/>
</dbReference>
<proteinExistence type="predicted"/>
<dbReference type="RefSeq" id="WP_110324213.1">
    <property type="nucleotide sequence ID" value="NZ_QJKD01000010.1"/>
</dbReference>
<sequence>MVIGTLFGELINIDRQLTRAGYYLQSRLIRGSSDSTFAESFVSCTIFVCVGAMAIVGSLQSGMSGNHEILYAKSLIDFVSTMVMAAGAISSGSALPFLLILPHDQRKQPVQAADLLLTEQILQAFQV</sequence>
<dbReference type="Pfam" id="PF04474">
    <property type="entry name" value="DUF554"/>
    <property type="match status" value="1"/>
</dbReference>
<evidence type="ECO:0000313" key="2">
    <source>
        <dbReference type="EMBL" id="PXX51369.1"/>
    </source>
</evidence>
<dbReference type="AlphaFoldDB" id="A0A2V3YE81"/>
<name>A0A2V3YE81_9FIRM</name>
<dbReference type="EMBL" id="QJKD01000010">
    <property type="protein sequence ID" value="PXX51369.1"/>
    <property type="molecule type" value="Genomic_DNA"/>
</dbReference>
<dbReference type="GeneID" id="86062934"/>
<accession>A0A2V3YE81</accession>
<keyword evidence="1" id="KW-0812">Transmembrane</keyword>
<keyword evidence="1" id="KW-1133">Transmembrane helix</keyword>
<protein>
    <submittedName>
        <fullName evidence="2">Uncharacterized protein DUF554</fullName>
    </submittedName>
</protein>
<dbReference type="PANTHER" id="PTHR36111">
    <property type="entry name" value="INNER MEMBRANE PROTEIN-RELATED"/>
    <property type="match status" value="1"/>
</dbReference>
<evidence type="ECO:0000256" key="1">
    <source>
        <dbReference type="SAM" id="Phobius"/>
    </source>
</evidence>